<sequence>MAALTLDGRGGGGATPCAPADGGANAKLAVLVALLTRLRGRGHRTLVFSASRTLLDVVAAALAAVGITDVARLDGRTPPAARSAVVAAFNGHGGGGGAPPRR</sequence>
<evidence type="ECO:0000313" key="3">
    <source>
        <dbReference type="EMBL" id="OSX71844.1"/>
    </source>
</evidence>
<evidence type="ECO:0000313" key="4">
    <source>
        <dbReference type="Proteomes" id="UP000218209"/>
    </source>
</evidence>
<dbReference type="GO" id="GO:0015616">
    <property type="term" value="F:DNA translocase activity"/>
    <property type="evidence" value="ECO:0007669"/>
    <property type="project" value="TreeGrafter"/>
</dbReference>
<dbReference type="InterPro" id="IPR050496">
    <property type="entry name" value="SNF2_RAD54_helicase_repair"/>
</dbReference>
<dbReference type="EMBL" id="KV919104">
    <property type="protein sequence ID" value="OSX71844.1"/>
    <property type="molecule type" value="Genomic_DNA"/>
</dbReference>
<name>A0A1X6NTA7_PORUM</name>
<keyword evidence="4" id="KW-1185">Reference proteome</keyword>
<dbReference type="InterPro" id="IPR001650">
    <property type="entry name" value="Helicase_C-like"/>
</dbReference>
<feature type="domain" description="Helicase C-terminal" evidence="2">
    <location>
        <begin position="27"/>
        <end position="91"/>
    </location>
</feature>
<dbReference type="PANTHER" id="PTHR45629">
    <property type="entry name" value="SNF2/RAD54 FAMILY MEMBER"/>
    <property type="match status" value="1"/>
</dbReference>
<evidence type="ECO:0000259" key="2">
    <source>
        <dbReference type="Pfam" id="PF00271"/>
    </source>
</evidence>
<evidence type="ECO:0000256" key="1">
    <source>
        <dbReference type="SAM" id="MobiDB-lite"/>
    </source>
</evidence>
<gene>
    <name evidence="3" type="ORF">BU14_0497s0008</name>
</gene>
<dbReference type="PANTHER" id="PTHR45629:SF7">
    <property type="entry name" value="DNA EXCISION REPAIR PROTEIN ERCC-6-RELATED"/>
    <property type="match status" value="1"/>
</dbReference>
<accession>A0A1X6NTA7</accession>
<reference evidence="3 4" key="1">
    <citation type="submission" date="2017-03" db="EMBL/GenBank/DDBJ databases">
        <title>WGS assembly of Porphyra umbilicalis.</title>
        <authorList>
            <person name="Brawley S.H."/>
            <person name="Blouin N.A."/>
            <person name="Ficko-Blean E."/>
            <person name="Wheeler G.L."/>
            <person name="Lohr M."/>
            <person name="Goodson H.V."/>
            <person name="Jenkins J.W."/>
            <person name="Blaby-Haas C.E."/>
            <person name="Helliwell K.E."/>
            <person name="Chan C."/>
            <person name="Marriage T."/>
            <person name="Bhattacharya D."/>
            <person name="Klein A.S."/>
            <person name="Badis Y."/>
            <person name="Brodie J."/>
            <person name="Cao Y."/>
            <person name="Collen J."/>
            <person name="Dittami S.M."/>
            <person name="Gachon C.M."/>
            <person name="Green B.R."/>
            <person name="Karpowicz S."/>
            <person name="Kim J.W."/>
            <person name="Kudahl U."/>
            <person name="Lin S."/>
            <person name="Michel G."/>
            <person name="Mittag M."/>
            <person name="Olson B.J."/>
            <person name="Pangilinan J."/>
            <person name="Peng Y."/>
            <person name="Qiu H."/>
            <person name="Shu S."/>
            <person name="Singer J.T."/>
            <person name="Smith A.G."/>
            <person name="Sprecher B.N."/>
            <person name="Wagner V."/>
            <person name="Wang W."/>
            <person name="Wang Z.-Y."/>
            <person name="Yan J."/>
            <person name="Yarish C."/>
            <person name="Zoeuner-Riek S."/>
            <person name="Zhuang Y."/>
            <person name="Zou Y."/>
            <person name="Lindquist E.A."/>
            <person name="Grimwood J."/>
            <person name="Barry K."/>
            <person name="Rokhsar D.S."/>
            <person name="Schmutz J."/>
            <person name="Stiller J.W."/>
            <person name="Grossman A.R."/>
            <person name="Prochnik S.E."/>
        </authorList>
    </citation>
    <scope>NUCLEOTIDE SEQUENCE [LARGE SCALE GENOMIC DNA]</scope>
    <source>
        <strain evidence="3">4086291</strain>
    </source>
</reference>
<protein>
    <recommendedName>
        <fullName evidence="2">Helicase C-terminal domain-containing protein</fullName>
    </recommendedName>
</protein>
<dbReference type="SUPFAM" id="SSF52540">
    <property type="entry name" value="P-loop containing nucleoside triphosphate hydrolases"/>
    <property type="match status" value="1"/>
</dbReference>
<dbReference type="Pfam" id="PF00271">
    <property type="entry name" value="Helicase_C"/>
    <property type="match status" value="1"/>
</dbReference>
<organism evidence="3 4">
    <name type="scientific">Porphyra umbilicalis</name>
    <name type="common">Purple laver</name>
    <name type="synonym">Red alga</name>
    <dbReference type="NCBI Taxonomy" id="2786"/>
    <lineage>
        <taxon>Eukaryota</taxon>
        <taxon>Rhodophyta</taxon>
        <taxon>Bangiophyceae</taxon>
        <taxon>Bangiales</taxon>
        <taxon>Bangiaceae</taxon>
        <taxon>Porphyra</taxon>
    </lineage>
</organism>
<dbReference type="Proteomes" id="UP000218209">
    <property type="component" value="Unassembled WGS sequence"/>
</dbReference>
<proteinExistence type="predicted"/>
<feature type="region of interest" description="Disordered" evidence="1">
    <location>
        <begin position="1"/>
        <end position="22"/>
    </location>
</feature>
<dbReference type="AlphaFoldDB" id="A0A1X6NTA7"/>
<dbReference type="Gene3D" id="3.40.50.300">
    <property type="entry name" value="P-loop containing nucleotide triphosphate hydrolases"/>
    <property type="match status" value="1"/>
</dbReference>
<dbReference type="InterPro" id="IPR027417">
    <property type="entry name" value="P-loop_NTPase"/>
</dbReference>